<accession>A0A517TZX4</accession>
<comment type="similarity">
    <text evidence="1">Belongs to the Gfo/Idh/MocA family.</text>
</comment>
<dbReference type="SUPFAM" id="SSF51735">
    <property type="entry name" value="NAD(P)-binding Rossmann-fold domains"/>
    <property type="match status" value="1"/>
</dbReference>
<organism evidence="4 5">
    <name type="scientific">Lacipirellula limnantheis</name>
    <dbReference type="NCBI Taxonomy" id="2528024"/>
    <lineage>
        <taxon>Bacteria</taxon>
        <taxon>Pseudomonadati</taxon>
        <taxon>Planctomycetota</taxon>
        <taxon>Planctomycetia</taxon>
        <taxon>Pirellulales</taxon>
        <taxon>Lacipirellulaceae</taxon>
        <taxon>Lacipirellula</taxon>
    </lineage>
</organism>
<evidence type="ECO:0000313" key="5">
    <source>
        <dbReference type="Proteomes" id="UP000317909"/>
    </source>
</evidence>
<dbReference type="EMBL" id="CP036339">
    <property type="protein sequence ID" value="QDT73905.1"/>
    <property type="molecule type" value="Genomic_DNA"/>
</dbReference>
<dbReference type="PANTHER" id="PTHR43708">
    <property type="entry name" value="CONSERVED EXPRESSED OXIDOREDUCTASE (EUROFUNG)"/>
    <property type="match status" value="1"/>
</dbReference>
<dbReference type="KEGG" id="llh:I41_30970"/>
<dbReference type="EC" id="1.1.1.18" evidence="4"/>
<dbReference type="InterPro" id="IPR000683">
    <property type="entry name" value="Gfo/Idh/MocA-like_OxRdtase_N"/>
</dbReference>
<dbReference type="AlphaFoldDB" id="A0A517TZX4"/>
<gene>
    <name evidence="4" type="primary">iolG_4</name>
    <name evidence="4" type="ORF">I41_30970</name>
</gene>
<dbReference type="Gene3D" id="3.30.360.10">
    <property type="entry name" value="Dihydrodipicolinate Reductase, domain 2"/>
    <property type="match status" value="1"/>
</dbReference>
<dbReference type="SUPFAM" id="SSF55347">
    <property type="entry name" value="Glyceraldehyde-3-phosphate dehydrogenase-like, C-terminal domain"/>
    <property type="match status" value="1"/>
</dbReference>
<evidence type="ECO:0000256" key="2">
    <source>
        <dbReference type="ARBA" id="ARBA00023002"/>
    </source>
</evidence>
<dbReference type="Proteomes" id="UP000317909">
    <property type="component" value="Chromosome"/>
</dbReference>
<name>A0A517TZX4_9BACT</name>
<dbReference type="Gene3D" id="3.40.50.720">
    <property type="entry name" value="NAD(P)-binding Rossmann-like Domain"/>
    <property type="match status" value="1"/>
</dbReference>
<evidence type="ECO:0000313" key="4">
    <source>
        <dbReference type="EMBL" id="QDT73905.1"/>
    </source>
</evidence>
<dbReference type="GO" id="GO:0050112">
    <property type="term" value="F:inositol 2-dehydrogenase (NAD+) activity"/>
    <property type="evidence" value="ECO:0007669"/>
    <property type="project" value="UniProtKB-EC"/>
</dbReference>
<dbReference type="GO" id="GO:0000166">
    <property type="term" value="F:nucleotide binding"/>
    <property type="evidence" value="ECO:0007669"/>
    <property type="project" value="InterPro"/>
</dbReference>
<dbReference type="Pfam" id="PF01408">
    <property type="entry name" value="GFO_IDH_MocA"/>
    <property type="match status" value="1"/>
</dbReference>
<proteinExistence type="inferred from homology"/>
<evidence type="ECO:0000259" key="3">
    <source>
        <dbReference type="Pfam" id="PF01408"/>
    </source>
</evidence>
<evidence type="ECO:0000256" key="1">
    <source>
        <dbReference type="ARBA" id="ARBA00010928"/>
    </source>
</evidence>
<dbReference type="PANTHER" id="PTHR43708:SF5">
    <property type="entry name" value="CONSERVED EXPRESSED OXIDOREDUCTASE (EUROFUNG)-RELATED"/>
    <property type="match status" value="1"/>
</dbReference>
<dbReference type="InterPro" id="IPR036291">
    <property type="entry name" value="NAD(P)-bd_dom_sf"/>
</dbReference>
<reference evidence="4 5" key="1">
    <citation type="submission" date="2019-02" db="EMBL/GenBank/DDBJ databases">
        <title>Deep-cultivation of Planctomycetes and their phenomic and genomic characterization uncovers novel biology.</title>
        <authorList>
            <person name="Wiegand S."/>
            <person name="Jogler M."/>
            <person name="Boedeker C."/>
            <person name="Pinto D."/>
            <person name="Vollmers J."/>
            <person name="Rivas-Marin E."/>
            <person name="Kohn T."/>
            <person name="Peeters S.H."/>
            <person name="Heuer A."/>
            <person name="Rast P."/>
            <person name="Oberbeckmann S."/>
            <person name="Bunk B."/>
            <person name="Jeske O."/>
            <person name="Meyerdierks A."/>
            <person name="Storesund J.E."/>
            <person name="Kallscheuer N."/>
            <person name="Luecker S."/>
            <person name="Lage O.M."/>
            <person name="Pohl T."/>
            <person name="Merkel B.J."/>
            <person name="Hornburger P."/>
            <person name="Mueller R.-W."/>
            <person name="Bruemmer F."/>
            <person name="Labrenz M."/>
            <person name="Spormann A.M."/>
            <person name="Op den Camp H."/>
            <person name="Overmann J."/>
            <person name="Amann R."/>
            <person name="Jetten M.S.M."/>
            <person name="Mascher T."/>
            <person name="Medema M.H."/>
            <person name="Devos D.P."/>
            <person name="Kaster A.-K."/>
            <person name="Ovreas L."/>
            <person name="Rohde M."/>
            <person name="Galperin M.Y."/>
            <person name="Jogler C."/>
        </authorList>
    </citation>
    <scope>NUCLEOTIDE SEQUENCE [LARGE SCALE GENOMIC DNA]</scope>
    <source>
        <strain evidence="4 5">I41</strain>
    </source>
</reference>
<keyword evidence="5" id="KW-1185">Reference proteome</keyword>
<feature type="domain" description="Gfo/Idh/MocA-like oxidoreductase N-terminal" evidence="3">
    <location>
        <begin position="41"/>
        <end position="144"/>
    </location>
</feature>
<dbReference type="InterPro" id="IPR051317">
    <property type="entry name" value="Gfo/Idh/MocA_oxidoreduct"/>
</dbReference>
<sequence length="367" mass="40060">MPAPSRDAAGTSVAGPVYFTGFFADSRPRPLTAPRTEIMKIRVGVVGIGPLWESRHLPALRALSDRFEITAVCDPVHHRAALAARQLNAAVHDGYRALTARGDVDAVLLLSPQWFGPLPIYAACEEGKAIYCAAAMELKDDEAAILRDRVREAGIAFMAEFPCRLSPATLRLKELIATRLGTPRILFCNRRRTMEAAGEHGTRCELDLVELIDWCRYVVDAEPSSLVAVSHNPRGDGCADYFSLSLDFADPSAAGKGAMAMIACGQYVPKSCEESLAYRRPADLKVVCDNGLAFVDLPNTVAWFDNAGQHLETLDHERPVGEQLLMHFHRAVESLVLKTASLEDAHRALSIASLARQSCTSGQRVYC</sequence>
<protein>
    <submittedName>
        <fullName evidence="4">Inositol 2-dehydrogenase/D-chiro-inositol 3-dehydrogenase</fullName>
        <ecNumber evidence="4">1.1.1.18</ecNumber>
    </submittedName>
</protein>
<keyword evidence="2 4" id="KW-0560">Oxidoreductase</keyword>